<dbReference type="InterPro" id="IPR036179">
    <property type="entry name" value="Ig-like_dom_sf"/>
</dbReference>
<dbReference type="Pfam" id="PF07679">
    <property type="entry name" value="I-set"/>
    <property type="match status" value="1"/>
</dbReference>
<sequence>MHEESVSQFMNSNGDVVSYLNITSARPEDGGRYTCRAHNSRGAVEHSTRSIGPVRAVAGVNTTIFCPYSGFPISEIRWQRGGMDLSSTGSRALSGIGGDLLLWPAESNDAGVYLCRVTAPSGQYAQKDIQIFVKNPPKIAGFNFPTDLVEGSSIQVLCGITSGDKPVQAKSLDEFSFLIFSHVTSKHSGDYTCVATNNAAAVNHTARLAVKVAPTWVYEPQDVSALLGTQIMVNCVTKGYPEPRIAWLKGHGTGVADFRPVTNLDLQFSVLGNGSLSIAPATHHHEGQYMCRADNGIGRGLSKIIAVSVNEPAHFEYSSRNMTVKRTGPVTLQCDARGDPPIQLQWTHNMKRVELTTYRVSVSEKRSDSGVSSTLSIAHAARHDSGVYRCRADNAYGRDELLIYLAVQARRSASHTQHGMTRACTGVARITPMDRGGRAVTLAWTHGFDGNAAVRAYRLQFRAIGDTRTRLTPDWADAPTRDLSEGSVGIHERKDPSGTGTEEFFEYRLDGLRPATAYALRLAAINAIGDSDYSDPVIIQTLEEAPAEPPHNVQVTATAPGELLVKWQPPSQETWNGELLGYVVSWREGSPLTTDNSSHALTAPGWGASHASLVALRTHTHYEVRVSAFNAVGAGPASAPLTTTTLEGAPEAPPERVRCEPLSAQSVRVWWETPPPAQRGGVLLGYEILYEVVDELESQAETRRSGGMETVLQSLRRAVNYSISVRARTAAGVGPPSEPVYCTTHEDRPPADIKAFANSEDSVIVSWLAPVQKNGKIKHYTVYNRPQRTGQHSQLSIPHIDGEEEFHVEVRGLQQQVYEFWVTAATASGEGEMSAVVSKKPDARASAKITSFSRRIQAAVGKRVRLACGAAGSPPPHRSWTRKRPAPPLFGDHRFLMEGPFLIILSIDRSTADNYSCVVRNPWGEDHGSWELVAAAPPLAPRVSLSAAAHARLALSWDAPLQLPHAPVLQGFVLEYSRIDEPTWYSLRLAADSRSYSLERLACGMTHRVRLIAYNAIGYSSPGEELIASTKGGRNTCVRLNLLTWDSNGCPLSQFIVSIKKFEESNWRSQPVSPGAQPFLVCGLPVATWHHLKVLATNTAGKQIPRPKLFPPANGEVGEGENTAVYIATCGCIAIGCFIFLALMVWKRCSEPPCIRKGYQQAVISADEDNKSSPEVILRRYLAELDFYEFAPNHTESFVIKVVSLQPYSEMYEISPYATFSMSGGATGPSQEECTHPGGCNGSECSGGNSGGCPGGVSEAAGGGTLRTFGRAEPVPLQAVPPRHHHHRDNNS</sequence>
<dbReference type="CDD" id="cd00063">
    <property type="entry name" value="FN3"/>
    <property type="match status" value="5"/>
</dbReference>
<evidence type="ECO:0000313" key="15">
    <source>
        <dbReference type="Proteomes" id="UP000037510"/>
    </source>
</evidence>
<keyword evidence="3" id="KW-0732">Signal</keyword>
<evidence type="ECO:0000256" key="5">
    <source>
        <dbReference type="ARBA" id="ARBA00022889"/>
    </source>
</evidence>
<dbReference type="PANTHER" id="PTHR10075">
    <property type="entry name" value="BASIGIN RELATED"/>
    <property type="match status" value="1"/>
</dbReference>
<evidence type="ECO:0000256" key="3">
    <source>
        <dbReference type="ARBA" id="ARBA00022729"/>
    </source>
</evidence>
<feature type="non-terminal residue" evidence="14">
    <location>
        <position position="1292"/>
    </location>
</feature>
<evidence type="ECO:0000259" key="13">
    <source>
        <dbReference type="PROSITE" id="PS50853"/>
    </source>
</evidence>
<dbReference type="FunFam" id="2.60.40.10:FF:000719">
    <property type="entry name" value="nephrin isoform X1"/>
    <property type="match status" value="1"/>
</dbReference>
<dbReference type="InterPro" id="IPR007110">
    <property type="entry name" value="Ig-like_dom"/>
</dbReference>
<keyword evidence="8" id="KW-1015">Disulfide bond</keyword>
<comment type="caution">
    <text evidence="14">The sequence shown here is derived from an EMBL/GenBank/DDBJ whole genome shotgun (WGS) entry which is preliminary data.</text>
</comment>
<reference evidence="14 15" key="1">
    <citation type="journal article" date="2015" name="Genome Biol. Evol.">
        <title>The genome of winter moth (Operophtera brumata) provides a genomic perspective on sexual dimorphism and phenology.</title>
        <authorList>
            <person name="Derks M.F."/>
            <person name="Smit S."/>
            <person name="Salis L."/>
            <person name="Schijlen E."/>
            <person name="Bossers A."/>
            <person name="Mateman C."/>
            <person name="Pijl A.S."/>
            <person name="de Ridder D."/>
            <person name="Groenen M.A."/>
            <person name="Visser M.E."/>
            <person name="Megens H.J."/>
        </authorList>
    </citation>
    <scope>NUCLEOTIDE SEQUENCE [LARGE SCALE GENOMIC DNA]</scope>
    <source>
        <strain evidence="14">WM2013NL</strain>
        <tissue evidence="14">Head and thorax</tissue>
    </source>
</reference>
<dbReference type="STRING" id="104452.A0A0L7LAQ9"/>
<organism evidence="14 15">
    <name type="scientific">Operophtera brumata</name>
    <name type="common">Winter moth</name>
    <name type="synonym">Phalaena brumata</name>
    <dbReference type="NCBI Taxonomy" id="104452"/>
    <lineage>
        <taxon>Eukaryota</taxon>
        <taxon>Metazoa</taxon>
        <taxon>Ecdysozoa</taxon>
        <taxon>Arthropoda</taxon>
        <taxon>Hexapoda</taxon>
        <taxon>Insecta</taxon>
        <taxon>Pterygota</taxon>
        <taxon>Neoptera</taxon>
        <taxon>Endopterygota</taxon>
        <taxon>Lepidoptera</taxon>
        <taxon>Glossata</taxon>
        <taxon>Ditrysia</taxon>
        <taxon>Geometroidea</taxon>
        <taxon>Geometridae</taxon>
        <taxon>Larentiinae</taxon>
        <taxon>Operophtera</taxon>
    </lineage>
</organism>
<dbReference type="GO" id="GO:0007411">
    <property type="term" value="P:axon guidance"/>
    <property type="evidence" value="ECO:0007669"/>
    <property type="project" value="TreeGrafter"/>
</dbReference>
<dbReference type="InterPro" id="IPR003599">
    <property type="entry name" value="Ig_sub"/>
</dbReference>
<keyword evidence="15" id="KW-1185">Reference proteome</keyword>
<dbReference type="GO" id="GO:0005886">
    <property type="term" value="C:plasma membrane"/>
    <property type="evidence" value="ECO:0007669"/>
    <property type="project" value="TreeGrafter"/>
</dbReference>
<dbReference type="SUPFAM" id="SSF49265">
    <property type="entry name" value="Fibronectin type III"/>
    <property type="match status" value="3"/>
</dbReference>
<keyword evidence="2 11" id="KW-0812">Transmembrane</keyword>
<feature type="region of interest" description="Disordered" evidence="10">
    <location>
        <begin position="475"/>
        <end position="501"/>
    </location>
</feature>
<evidence type="ECO:0000256" key="2">
    <source>
        <dbReference type="ARBA" id="ARBA00022692"/>
    </source>
</evidence>
<dbReference type="PROSITE" id="PS50835">
    <property type="entry name" value="IG_LIKE"/>
    <property type="match status" value="5"/>
</dbReference>
<feature type="domain" description="Ig-like" evidence="12">
    <location>
        <begin position="312"/>
        <end position="394"/>
    </location>
</feature>
<feature type="domain" description="Ig-like" evidence="12">
    <location>
        <begin position="137"/>
        <end position="209"/>
    </location>
</feature>
<keyword evidence="4" id="KW-0677">Repeat</keyword>
<dbReference type="InterPro" id="IPR013098">
    <property type="entry name" value="Ig_I-set"/>
</dbReference>
<evidence type="ECO:0000256" key="11">
    <source>
        <dbReference type="SAM" id="Phobius"/>
    </source>
</evidence>
<dbReference type="GO" id="GO:0098632">
    <property type="term" value="F:cell-cell adhesion mediator activity"/>
    <property type="evidence" value="ECO:0007669"/>
    <property type="project" value="TreeGrafter"/>
</dbReference>
<proteinExistence type="predicted"/>
<accession>A0A0L7LAQ9</accession>
<dbReference type="InterPro" id="IPR003598">
    <property type="entry name" value="Ig_sub2"/>
</dbReference>
<evidence type="ECO:0000256" key="9">
    <source>
        <dbReference type="ARBA" id="ARBA00023319"/>
    </source>
</evidence>
<keyword evidence="9" id="KW-0393">Immunoglobulin domain</keyword>
<evidence type="ECO:0000256" key="6">
    <source>
        <dbReference type="ARBA" id="ARBA00022989"/>
    </source>
</evidence>
<dbReference type="InterPro" id="IPR013783">
    <property type="entry name" value="Ig-like_fold"/>
</dbReference>
<evidence type="ECO:0000313" key="14">
    <source>
        <dbReference type="EMBL" id="KOB72568.1"/>
    </source>
</evidence>
<evidence type="ECO:0000256" key="7">
    <source>
        <dbReference type="ARBA" id="ARBA00023136"/>
    </source>
</evidence>
<dbReference type="SMART" id="SM00408">
    <property type="entry name" value="IGc2"/>
    <property type="match status" value="5"/>
</dbReference>
<comment type="subcellular location">
    <subcellularLocation>
        <location evidence="1">Membrane</location>
        <topology evidence="1">Single-pass membrane protein</topology>
    </subcellularLocation>
</comment>
<dbReference type="GO" id="GO:0030424">
    <property type="term" value="C:axon"/>
    <property type="evidence" value="ECO:0007669"/>
    <property type="project" value="TreeGrafter"/>
</dbReference>
<dbReference type="PROSITE" id="PS50853">
    <property type="entry name" value="FN3"/>
    <property type="match status" value="5"/>
</dbReference>
<feature type="compositionally biased region" description="Gly residues" evidence="10">
    <location>
        <begin position="1253"/>
        <end position="1265"/>
    </location>
</feature>
<dbReference type="SMART" id="SM00060">
    <property type="entry name" value="FN3"/>
    <property type="match status" value="5"/>
</dbReference>
<evidence type="ECO:0000256" key="10">
    <source>
        <dbReference type="SAM" id="MobiDB-lite"/>
    </source>
</evidence>
<dbReference type="Pfam" id="PF00041">
    <property type="entry name" value="fn3"/>
    <property type="match status" value="4"/>
</dbReference>
<feature type="domain" description="Ig-like" evidence="12">
    <location>
        <begin position="214"/>
        <end position="308"/>
    </location>
</feature>
<dbReference type="FunFam" id="2.60.40.10:FF:000104">
    <property type="entry name" value="Down syndrome cell adhesion molecule b"/>
    <property type="match status" value="1"/>
</dbReference>
<feature type="domain" description="Ig-like" evidence="12">
    <location>
        <begin position="841"/>
        <end position="921"/>
    </location>
</feature>
<feature type="domain" description="Fibronectin type-III" evidence="13">
    <location>
        <begin position="549"/>
        <end position="648"/>
    </location>
</feature>
<dbReference type="PANTHER" id="PTHR10075:SF100">
    <property type="entry name" value="FASCICLIN-2"/>
    <property type="match status" value="1"/>
</dbReference>
<evidence type="ECO:0000256" key="8">
    <source>
        <dbReference type="ARBA" id="ARBA00023157"/>
    </source>
</evidence>
<protein>
    <submittedName>
        <fullName evidence="14">Down syndrome cell adhesion molecule-like protein</fullName>
    </submittedName>
</protein>
<dbReference type="GO" id="GO:0007156">
    <property type="term" value="P:homophilic cell adhesion via plasma membrane adhesion molecules"/>
    <property type="evidence" value="ECO:0007669"/>
    <property type="project" value="TreeGrafter"/>
</dbReference>
<feature type="domain" description="Fibronectin type-III" evidence="13">
    <location>
        <begin position="937"/>
        <end position="1033"/>
    </location>
</feature>
<dbReference type="Pfam" id="PF13927">
    <property type="entry name" value="Ig_3"/>
    <property type="match status" value="2"/>
</dbReference>
<keyword evidence="6 11" id="KW-1133">Transmembrane helix</keyword>
<dbReference type="Pfam" id="PF25059">
    <property type="entry name" value="FN3_DSCAM-DSCAML_C"/>
    <property type="match status" value="1"/>
</dbReference>
<dbReference type="InterPro" id="IPR003961">
    <property type="entry name" value="FN3_dom"/>
</dbReference>
<feature type="domain" description="Fibronectin type-III" evidence="13">
    <location>
        <begin position="653"/>
        <end position="747"/>
    </location>
</feature>
<evidence type="ECO:0000256" key="1">
    <source>
        <dbReference type="ARBA" id="ARBA00004167"/>
    </source>
</evidence>
<feature type="transmembrane region" description="Helical" evidence="11">
    <location>
        <begin position="1124"/>
        <end position="1146"/>
    </location>
</feature>
<dbReference type="Gene3D" id="2.60.40.10">
    <property type="entry name" value="Immunoglobulins"/>
    <property type="match status" value="11"/>
</dbReference>
<feature type="domain" description="Fibronectin type-III" evidence="13">
    <location>
        <begin position="426"/>
        <end position="544"/>
    </location>
</feature>
<evidence type="ECO:0000259" key="12">
    <source>
        <dbReference type="PROSITE" id="PS50835"/>
    </source>
</evidence>
<feature type="domain" description="Fibronectin type-III" evidence="13">
    <location>
        <begin position="749"/>
        <end position="844"/>
    </location>
</feature>
<dbReference type="EMBL" id="JTDY01001907">
    <property type="protein sequence ID" value="KOB72568.1"/>
    <property type="molecule type" value="Genomic_DNA"/>
</dbReference>
<feature type="compositionally biased region" description="Basic and acidic residues" evidence="10">
    <location>
        <begin position="479"/>
        <end position="496"/>
    </location>
</feature>
<dbReference type="GO" id="GO:0070593">
    <property type="term" value="P:dendrite self-avoidance"/>
    <property type="evidence" value="ECO:0007669"/>
    <property type="project" value="TreeGrafter"/>
</dbReference>
<dbReference type="FunFam" id="2.60.40.10:FF:000028">
    <property type="entry name" value="Neuronal cell adhesion molecule"/>
    <property type="match status" value="2"/>
</dbReference>
<keyword evidence="7 11" id="KW-0472">Membrane</keyword>
<evidence type="ECO:0000256" key="4">
    <source>
        <dbReference type="ARBA" id="ARBA00022737"/>
    </source>
</evidence>
<dbReference type="SUPFAM" id="SSF48726">
    <property type="entry name" value="Immunoglobulin"/>
    <property type="match status" value="6"/>
</dbReference>
<dbReference type="Proteomes" id="UP000037510">
    <property type="component" value="Unassembled WGS sequence"/>
</dbReference>
<dbReference type="SMART" id="SM00409">
    <property type="entry name" value="IG"/>
    <property type="match status" value="5"/>
</dbReference>
<feature type="domain" description="Ig-like" evidence="12">
    <location>
        <begin position="59"/>
        <end position="130"/>
    </location>
</feature>
<dbReference type="InterPro" id="IPR056754">
    <property type="entry name" value="DSCAM/DSCAML_C"/>
</dbReference>
<feature type="compositionally biased region" description="Basic residues" evidence="10">
    <location>
        <begin position="1282"/>
        <end position="1292"/>
    </location>
</feature>
<name>A0A0L7LAQ9_OPEBR</name>
<dbReference type="InterPro" id="IPR036116">
    <property type="entry name" value="FN3_sf"/>
</dbReference>
<keyword evidence="5" id="KW-0130">Cell adhesion</keyword>
<feature type="region of interest" description="Disordered" evidence="10">
    <location>
        <begin position="1253"/>
        <end position="1292"/>
    </location>
</feature>
<gene>
    <name evidence="14" type="ORF">OBRU01_10095</name>
</gene>